<feature type="region of interest" description="Disordered" evidence="1">
    <location>
        <begin position="1270"/>
        <end position="1301"/>
    </location>
</feature>
<organism evidence="2 3">
    <name type="scientific">Larinioides sclopetarius</name>
    <dbReference type="NCBI Taxonomy" id="280406"/>
    <lineage>
        <taxon>Eukaryota</taxon>
        <taxon>Metazoa</taxon>
        <taxon>Ecdysozoa</taxon>
        <taxon>Arthropoda</taxon>
        <taxon>Chelicerata</taxon>
        <taxon>Arachnida</taxon>
        <taxon>Araneae</taxon>
        <taxon>Araneomorphae</taxon>
        <taxon>Entelegynae</taxon>
        <taxon>Araneoidea</taxon>
        <taxon>Araneidae</taxon>
        <taxon>Larinioides</taxon>
    </lineage>
</organism>
<feature type="region of interest" description="Disordered" evidence="1">
    <location>
        <begin position="1087"/>
        <end position="1128"/>
    </location>
</feature>
<feature type="compositionally biased region" description="Polar residues" evidence="1">
    <location>
        <begin position="1098"/>
        <end position="1117"/>
    </location>
</feature>
<feature type="compositionally biased region" description="Basic and acidic residues" evidence="1">
    <location>
        <begin position="878"/>
        <end position="902"/>
    </location>
</feature>
<feature type="compositionally biased region" description="Basic and acidic residues" evidence="1">
    <location>
        <begin position="1118"/>
        <end position="1128"/>
    </location>
</feature>
<feature type="region of interest" description="Disordered" evidence="1">
    <location>
        <begin position="858"/>
        <end position="910"/>
    </location>
</feature>
<feature type="compositionally biased region" description="Basic and acidic residues" evidence="1">
    <location>
        <begin position="1270"/>
        <end position="1282"/>
    </location>
</feature>
<feature type="compositionally biased region" description="Polar residues" evidence="1">
    <location>
        <begin position="1289"/>
        <end position="1299"/>
    </location>
</feature>
<feature type="compositionally biased region" description="Basic and acidic residues" evidence="1">
    <location>
        <begin position="1087"/>
        <end position="1097"/>
    </location>
</feature>
<evidence type="ECO:0000256" key="1">
    <source>
        <dbReference type="SAM" id="MobiDB-lite"/>
    </source>
</evidence>
<dbReference type="Proteomes" id="UP001497382">
    <property type="component" value="Unassembled WGS sequence"/>
</dbReference>
<accession>A0AAV2A9R6</accession>
<feature type="compositionally biased region" description="Basic residues" evidence="1">
    <location>
        <begin position="90"/>
        <end position="100"/>
    </location>
</feature>
<feature type="region of interest" description="Disordered" evidence="1">
    <location>
        <begin position="791"/>
        <end position="814"/>
    </location>
</feature>
<sequence length="1571" mass="179377">MNFSGEDRKQVFFFFEEILKSYKEPVYYENLRGHVSKAPVNVRKYVLAKCRGDNFLEYFKRRKNYFNVEDGKISLRDEFSREQQGNSHSNKSKKKNSKGKFVRRNASFSHSSYASALKGGHSNKNGEKEYETIAITYFRNRLIRKKKERLWAIEVNDLPKKVKRHLQLYYRSKVKGFLSDYPDKFAIDSDDETVSLVHVSESTDTVDSSSVDNESSATSNQNSDSIAVDSEIQKASEYLECVLFFIHILNKSQPLLVDKLGGYFSQARKEIKDHINANYRSFKYFFDDAPLIFLKNASDEIYLSKEYKKLIKAAENLIKGAINGLPLPPEMPLKSHIIHVFRPLISSRRSSSILEEADINNEVLPFEDMADAHEGITEEMWKVHYIDRRESELSHAATDEFFDNYLMRSTSRESSISLSSRSTRSISVERSQVESFSTIKYTEKSGSDIAPGFDDKEIMENTFLKCVLTVELFCLEFMESELNFIQKYESKAVKYFMEILDASSTKLWRLTQLQGSIGNDREVALFMNKLYKGDKFVSFFEKHPQFEVDPPFVKVALVDKTNSTEESASFSNEEKGMKDLKDLYEINEFRVLLKETYEYLHDVCEFCKDKDDVKIDRVSGILPRFPSCFNMIKSSDGQSLSEKVEHFLRETMIFQFPKKGILFFPYEIFHEKCQILFAWFEKMNHYDPSLEFISFSDFWTMNVYSGSGLNKSRKRSRSYINLEECYRNVVDMIEEKIESRSELSYYDLPKIIPEYVLFSLTNGNYYSRPLISALLESGNFRVKDGKISFQKTSEDHNSVPSDNKDNEPTENLSELENPISEECSDELFIPQNISNNNLVNGSSSPSVNNKDISNLSEESKAGLCSNHSPKILQTTEYSETKETDSKSVESKPDSSFKDDKMSVDLPSINHGQNETHIYETIKESFVLEENERHTNVLNTEENLSSDIAQTGPENLNPVEEKEVCTKTSKSVLTVKQCTDLVEKEYEYVDEISNECYRCEDEINSKTDSILPNSDVPEDLSVFPVLTPPPKFCEFEEYSKENQNLSSVSDGTSLLTSKDLSEQDNEFVSDQILPSPDLNLNKNYIAPQEEKSLDKDSLTKPNSELEVSNKNGAESNIKTSKEEQNISLSEDEKLSKLGNDLLNNQCSDDNVDAETEMTKEQQLHNSELPNKDTKIRILEQSTVKNRNLANRKASEQITEESLQNGISRASDFNDTPAQTRISVPVPGFKEIQELQVTSKNTNVSPKHSFTYTPEELFDTSLMKLYMNSEERTPTHDLESEKKNSAKKVTCGSSSPVLTTSHEGKSEITVSRASSCNDLLSEYPMQPIMAKVVLLTNSSCIALADMQKCKKNIYFLKCAFACEHQDDCSECFNALRIGDEVSCFVPLTEISQKIWIAFMVTKDNSDNLSDFGIFDKLKENAKAMREGSTKSRSISAQIKNPALDLGCQTELFPKCDNYSQTELNGDVDLYKATKETSCQTWSVSVKSVFVQTENLTMTCITETGSRNGEIPLMYSRKCAKCQMYLNGDFEKDVMSENATCRDSWFGKITGLTKNVGCQTFSTGQIMMLKHHPM</sequence>
<evidence type="ECO:0000313" key="2">
    <source>
        <dbReference type="EMBL" id="CAL1279378.1"/>
    </source>
</evidence>
<feature type="region of interest" description="Disordered" evidence="1">
    <location>
        <begin position="77"/>
        <end position="100"/>
    </location>
</feature>
<name>A0AAV2A9R6_9ARAC</name>
<feature type="compositionally biased region" description="Polar residues" evidence="1">
    <location>
        <begin position="865"/>
        <end position="877"/>
    </location>
</feature>
<feature type="compositionally biased region" description="Basic and acidic residues" evidence="1">
    <location>
        <begin position="791"/>
        <end position="807"/>
    </location>
</feature>
<evidence type="ECO:0000313" key="3">
    <source>
        <dbReference type="Proteomes" id="UP001497382"/>
    </source>
</evidence>
<gene>
    <name evidence="2" type="ORF">LARSCL_LOCUS10322</name>
</gene>
<keyword evidence="3" id="KW-1185">Reference proteome</keyword>
<dbReference type="EMBL" id="CAXIEN010000121">
    <property type="protein sequence ID" value="CAL1279378.1"/>
    <property type="molecule type" value="Genomic_DNA"/>
</dbReference>
<protein>
    <submittedName>
        <fullName evidence="2">Uncharacterized protein</fullName>
    </submittedName>
</protein>
<comment type="caution">
    <text evidence="2">The sequence shown here is derived from an EMBL/GenBank/DDBJ whole genome shotgun (WGS) entry which is preliminary data.</text>
</comment>
<reference evidence="2 3" key="1">
    <citation type="submission" date="2024-04" db="EMBL/GenBank/DDBJ databases">
        <authorList>
            <person name="Rising A."/>
            <person name="Reimegard J."/>
            <person name="Sonavane S."/>
            <person name="Akerstrom W."/>
            <person name="Nylinder S."/>
            <person name="Hedman E."/>
            <person name="Kallberg Y."/>
        </authorList>
    </citation>
    <scope>NUCLEOTIDE SEQUENCE [LARGE SCALE GENOMIC DNA]</scope>
</reference>
<proteinExistence type="predicted"/>